<feature type="domain" description="Lipocalin/cytosolic fatty-acid binding" evidence="3">
    <location>
        <begin position="14"/>
        <end position="160"/>
    </location>
</feature>
<dbReference type="InterPro" id="IPR012674">
    <property type="entry name" value="Calycin"/>
</dbReference>
<comment type="caution">
    <text evidence="4">The sequence shown here is derived from an EMBL/GenBank/DDBJ whole genome shotgun (WGS) entry which is preliminary data.</text>
</comment>
<dbReference type="InterPro" id="IPR000566">
    <property type="entry name" value="Lipocln_cytosolic_FA-bd_dom"/>
</dbReference>
<dbReference type="SUPFAM" id="SSF50814">
    <property type="entry name" value="Lipocalins"/>
    <property type="match status" value="1"/>
</dbReference>
<proteinExistence type="inferred from homology"/>
<comment type="similarity">
    <text evidence="1 2">Belongs to the calycin superfamily. Lipocalin family.</text>
</comment>
<evidence type="ECO:0000256" key="2">
    <source>
        <dbReference type="PIRNR" id="PIRNR036893"/>
    </source>
</evidence>
<reference evidence="4" key="1">
    <citation type="submission" date="2020-01" db="EMBL/GenBank/DDBJ databases">
        <title>Genome sequence of Kobresia littledalei, the first chromosome-level genome in the family Cyperaceae.</title>
        <authorList>
            <person name="Qu G."/>
        </authorList>
    </citation>
    <scope>NUCLEOTIDE SEQUENCE</scope>
    <source>
        <strain evidence="4">C.B.Clarke</strain>
        <tissue evidence="4">Leaf</tissue>
    </source>
</reference>
<name>A0A833V9U2_9POAL</name>
<dbReference type="FunFam" id="2.40.128.20:FF:000009">
    <property type="entry name" value="Temperature-induced lipocalin"/>
    <property type="match status" value="1"/>
</dbReference>
<evidence type="ECO:0000256" key="1">
    <source>
        <dbReference type="ARBA" id="ARBA00006889"/>
    </source>
</evidence>
<dbReference type="GO" id="GO:0006629">
    <property type="term" value="P:lipid metabolic process"/>
    <property type="evidence" value="ECO:0007669"/>
    <property type="project" value="TreeGrafter"/>
</dbReference>
<keyword evidence="4" id="KW-0449">Lipoprotein</keyword>
<dbReference type="PANTHER" id="PTHR10612">
    <property type="entry name" value="APOLIPOPROTEIN D"/>
    <property type="match status" value="1"/>
</dbReference>
<protein>
    <submittedName>
        <fullName evidence="4">Apolipoprotein D-like protein</fullName>
    </submittedName>
</protein>
<dbReference type="InterPro" id="IPR022271">
    <property type="entry name" value="Lipocalin_ApoD"/>
</dbReference>
<dbReference type="EMBL" id="SWLB01000014">
    <property type="protein sequence ID" value="KAF3330192.1"/>
    <property type="molecule type" value="Genomic_DNA"/>
</dbReference>
<dbReference type="InterPro" id="IPR002446">
    <property type="entry name" value="Lipocalin_bac"/>
</dbReference>
<evidence type="ECO:0000313" key="5">
    <source>
        <dbReference type="Proteomes" id="UP000623129"/>
    </source>
</evidence>
<dbReference type="Pfam" id="PF08212">
    <property type="entry name" value="Lipocalin_2"/>
    <property type="match status" value="1"/>
</dbReference>
<dbReference type="InterPro" id="IPR022272">
    <property type="entry name" value="Lipocalin_CS"/>
</dbReference>
<dbReference type="AlphaFoldDB" id="A0A833V9U2"/>
<dbReference type="PANTHER" id="PTHR10612:SF34">
    <property type="entry name" value="APOLIPOPROTEIN D"/>
    <property type="match status" value="1"/>
</dbReference>
<accession>A0A833V9U2</accession>
<dbReference type="InterPro" id="IPR047202">
    <property type="entry name" value="Lipocalin_Blc-like_dom"/>
</dbReference>
<evidence type="ECO:0000259" key="3">
    <source>
        <dbReference type="Pfam" id="PF08212"/>
    </source>
</evidence>
<dbReference type="GO" id="GO:0005737">
    <property type="term" value="C:cytoplasm"/>
    <property type="evidence" value="ECO:0007669"/>
    <property type="project" value="TreeGrafter"/>
</dbReference>
<organism evidence="4 5">
    <name type="scientific">Carex littledalei</name>
    <dbReference type="NCBI Taxonomy" id="544730"/>
    <lineage>
        <taxon>Eukaryota</taxon>
        <taxon>Viridiplantae</taxon>
        <taxon>Streptophyta</taxon>
        <taxon>Embryophyta</taxon>
        <taxon>Tracheophyta</taxon>
        <taxon>Spermatophyta</taxon>
        <taxon>Magnoliopsida</taxon>
        <taxon>Liliopsida</taxon>
        <taxon>Poales</taxon>
        <taxon>Cyperaceae</taxon>
        <taxon>Cyperoideae</taxon>
        <taxon>Cariceae</taxon>
        <taxon>Carex</taxon>
        <taxon>Carex subgen. Euthyceras</taxon>
    </lineage>
</organism>
<dbReference type="Gene3D" id="2.40.128.20">
    <property type="match status" value="1"/>
</dbReference>
<dbReference type="OrthoDB" id="565904at2759"/>
<gene>
    <name evidence="4" type="ORF">FCM35_KLT05523</name>
</gene>
<dbReference type="Proteomes" id="UP000623129">
    <property type="component" value="Unassembled WGS sequence"/>
</dbReference>
<evidence type="ECO:0000313" key="4">
    <source>
        <dbReference type="EMBL" id="KAF3330192.1"/>
    </source>
</evidence>
<sequence length="186" mass="21400">MAEQTKDVTPVRGLDLNRYMGRWYEIACFPSQFQPKNGANTRATYTLNPDGTVKVLNETWTDGKRGYIEGTACKADPSSDEAKLKVRFYVPPFLPIFPITGDYWVLYVGDDYQHAVVGQPSRKYLWILSRTPIMDDEIYNFLQEKAKEHGYDVSKLKRTLQSESIPEADEAPNDKGFWWIKSLFGK</sequence>
<dbReference type="PRINTS" id="PR01171">
    <property type="entry name" value="BCTLIPOCALIN"/>
</dbReference>
<dbReference type="GO" id="GO:0000302">
    <property type="term" value="P:response to reactive oxygen species"/>
    <property type="evidence" value="ECO:0007669"/>
    <property type="project" value="TreeGrafter"/>
</dbReference>
<dbReference type="PIRSF" id="PIRSF036893">
    <property type="entry name" value="Lipocalin_ApoD"/>
    <property type="match status" value="1"/>
</dbReference>
<keyword evidence="5" id="KW-1185">Reference proteome</keyword>
<dbReference type="PROSITE" id="PS00213">
    <property type="entry name" value="LIPOCALIN"/>
    <property type="match status" value="1"/>
</dbReference>
<dbReference type="CDD" id="cd19438">
    <property type="entry name" value="lipocalin_Blc-like"/>
    <property type="match status" value="1"/>
</dbReference>